<dbReference type="AlphaFoldDB" id="A0A4Q1VBF4"/>
<keyword evidence="1" id="KW-0472">Membrane</keyword>
<feature type="transmembrane region" description="Helical" evidence="1">
    <location>
        <begin position="289"/>
        <end position="313"/>
    </location>
</feature>
<gene>
    <name evidence="3" type="ORF">B5V03_15695</name>
</gene>
<dbReference type="OrthoDB" id="505919at2"/>
<feature type="transmembrane region" description="Helical" evidence="1">
    <location>
        <begin position="259"/>
        <end position="277"/>
    </location>
</feature>
<proteinExistence type="predicted"/>
<feature type="transmembrane region" description="Helical" evidence="1">
    <location>
        <begin position="104"/>
        <end position="122"/>
    </location>
</feature>
<keyword evidence="3" id="KW-0012">Acyltransferase</keyword>
<feature type="transmembrane region" description="Helical" evidence="1">
    <location>
        <begin position="178"/>
        <end position="195"/>
    </location>
</feature>
<evidence type="ECO:0000256" key="1">
    <source>
        <dbReference type="SAM" id="Phobius"/>
    </source>
</evidence>
<protein>
    <submittedName>
        <fullName evidence="3">Acyltransferase</fullName>
    </submittedName>
</protein>
<accession>A0A4Q1VBF4</accession>
<dbReference type="InterPro" id="IPR050879">
    <property type="entry name" value="Acyltransferase_3"/>
</dbReference>
<evidence type="ECO:0000259" key="2">
    <source>
        <dbReference type="Pfam" id="PF01757"/>
    </source>
</evidence>
<comment type="caution">
    <text evidence="3">The sequence shown here is derived from an EMBL/GenBank/DDBJ whole genome shotgun (WGS) entry which is preliminary data.</text>
</comment>
<evidence type="ECO:0000313" key="4">
    <source>
        <dbReference type="Proteomes" id="UP000290819"/>
    </source>
</evidence>
<reference evidence="3 4" key="1">
    <citation type="submission" date="2017-03" db="EMBL/GenBank/DDBJ databases">
        <authorList>
            <person name="Safronova V.I."/>
            <person name="Sazanova A.L."/>
            <person name="Chirak E.R."/>
        </authorList>
    </citation>
    <scope>NUCLEOTIDE SEQUENCE [LARGE SCALE GENOMIC DNA]</scope>
    <source>
        <strain evidence="3 4">Opo-243</strain>
    </source>
</reference>
<feature type="transmembrane region" description="Helical" evidence="1">
    <location>
        <begin position="65"/>
        <end position="83"/>
    </location>
</feature>
<dbReference type="PANTHER" id="PTHR23028">
    <property type="entry name" value="ACETYLTRANSFERASE"/>
    <property type="match status" value="1"/>
</dbReference>
<dbReference type="InterPro" id="IPR002656">
    <property type="entry name" value="Acyl_transf_3_dom"/>
</dbReference>
<dbReference type="Pfam" id="PF01757">
    <property type="entry name" value="Acyl_transf_3"/>
    <property type="match status" value="1"/>
</dbReference>
<dbReference type="GO" id="GO:0016020">
    <property type="term" value="C:membrane"/>
    <property type="evidence" value="ECO:0007669"/>
    <property type="project" value="TreeGrafter"/>
</dbReference>
<dbReference type="RefSeq" id="WP_129271250.1">
    <property type="nucleotide sequence ID" value="NZ_MZXW01000017.1"/>
</dbReference>
<keyword evidence="4" id="KW-1185">Reference proteome</keyword>
<dbReference type="GO" id="GO:0000271">
    <property type="term" value="P:polysaccharide biosynthetic process"/>
    <property type="evidence" value="ECO:0007669"/>
    <property type="project" value="TreeGrafter"/>
</dbReference>
<dbReference type="EMBL" id="MZXW01000017">
    <property type="protein sequence ID" value="RXT47714.1"/>
    <property type="molecule type" value="Genomic_DNA"/>
</dbReference>
<dbReference type="Proteomes" id="UP000290819">
    <property type="component" value="Unassembled WGS sequence"/>
</dbReference>
<sequence length="414" mass="45678">MTIAIRGARPADAAASKPRTTILSVQVMRGLAAVAVAIFHAHVILARPEYGGFTILPSIATKGWLGVNFFFVLSGFIIMFAHANDVGRPDRISNYVWKRFSRVYPVYWIFLTFFLAAAYRGIGHPNFSWDSANILTAFALVKLCDQFSLPLQVAWTLFYEVTFYAVFIVLLVNRTIGIAVLSAWMLCVTFSSLVLGNVEWGLLNIWNAYFVVGMLVYLLYRKMDGRWALPLLIMGSLLLLVMLRGYIREMEYAQTHPWMMISIALPFAMILLGCVLAEQRYGWKPPRVLLNLGDATYAIYLVHSPAITMIALLNYKFAAGVMPPMVLFAVTCVGSVAAGVLAHLFVERPVLGLLKSLETRGVGTKVAAMGKWLGATVVQSARGLAQSRYIPARGHHHAGLGTSGISRADLIKPA</sequence>
<organism evidence="3 4">
    <name type="scientific">Bradyrhizobium betae</name>
    <dbReference type="NCBI Taxonomy" id="244734"/>
    <lineage>
        <taxon>Bacteria</taxon>
        <taxon>Pseudomonadati</taxon>
        <taxon>Pseudomonadota</taxon>
        <taxon>Alphaproteobacteria</taxon>
        <taxon>Hyphomicrobiales</taxon>
        <taxon>Nitrobacteraceae</taxon>
        <taxon>Bradyrhizobium</taxon>
    </lineage>
</organism>
<dbReference type="PANTHER" id="PTHR23028:SF131">
    <property type="entry name" value="BLR2367 PROTEIN"/>
    <property type="match status" value="1"/>
</dbReference>
<feature type="transmembrane region" description="Helical" evidence="1">
    <location>
        <begin position="325"/>
        <end position="346"/>
    </location>
</feature>
<feature type="transmembrane region" description="Helical" evidence="1">
    <location>
        <begin position="27"/>
        <end position="45"/>
    </location>
</feature>
<name>A0A4Q1VBF4_9BRAD</name>
<feature type="domain" description="Acyltransferase 3" evidence="2">
    <location>
        <begin position="24"/>
        <end position="341"/>
    </location>
</feature>
<evidence type="ECO:0000313" key="3">
    <source>
        <dbReference type="EMBL" id="RXT47714.1"/>
    </source>
</evidence>
<keyword evidence="1" id="KW-1133">Transmembrane helix</keyword>
<keyword evidence="3" id="KW-0808">Transferase</keyword>
<feature type="transmembrane region" description="Helical" evidence="1">
    <location>
        <begin position="227"/>
        <end position="247"/>
    </location>
</feature>
<dbReference type="GO" id="GO:0016747">
    <property type="term" value="F:acyltransferase activity, transferring groups other than amino-acyl groups"/>
    <property type="evidence" value="ECO:0007669"/>
    <property type="project" value="InterPro"/>
</dbReference>
<feature type="transmembrane region" description="Helical" evidence="1">
    <location>
        <begin position="153"/>
        <end position="171"/>
    </location>
</feature>
<feature type="transmembrane region" description="Helical" evidence="1">
    <location>
        <begin position="201"/>
        <end position="220"/>
    </location>
</feature>
<keyword evidence="1" id="KW-0812">Transmembrane</keyword>